<name>A0A0C9R5E2_AMBAM</name>
<feature type="signal peptide" evidence="1">
    <location>
        <begin position="1"/>
        <end position="23"/>
    </location>
</feature>
<sequence length="144" mass="15972">MRSGLVSCILLIYVIAGHESAEGHSDMEQKRLTFPPLTKNGWRAHTQSNTTVLHNTGVNGTCHTNNQCRAGLCCVLTSGHRSCQPLALHGALCSVGQIKGGYYHKHCPCLAGEHACEQDKFYSYHRRSRSARFTRHPQRLLCIA</sequence>
<dbReference type="Gene3D" id="2.10.80.10">
    <property type="entry name" value="Lipase, subunit A"/>
    <property type="match status" value="1"/>
</dbReference>
<evidence type="ECO:0000256" key="1">
    <source>
        <dbReference type="SAM" id="SignalP"/>
    </source>
</evidence>
<dbReference type="AlphaFoldDB" id="A0A0C9R5E2"/>
<proteinExistence type="evidence at transcript level"/>
<feature type="chain" id="PRO_5002211759" evidence="1">
    <location>
        <begin position="24"/>
        <end position="144"/>
    </location>
</feature>
<dbReference type="EMBL" id="GBZX01000560">
    <property type="protein sequence ID" value="JAG92180.1"/>
    <property type="molecule type" value="mRNA"/>
</dbReference>
<accession>A0A0C9R5E2</accession>
<organism evidence="2">
    <name type="scientific">Amblyomma americanum</name>
    <name type="common">Lone star tick</name>
    <dbReference type="NCBI Taxonomy" id="6943"/>
    <lineage>
        <taxon>Eukaryota</taxon>
        <taxon>Metazoa</taxon>
        <taxon>Ecdysozoa</taxon>
        <taxon>Arthropoda</taxon>
        <taxon>Chelicerata</taxon>
        <taxon>Arachnida</taxon>
        <taxon>Acari</taxon>
        <taxon>Parasitiformes</taxon>
        <taxon>Ixodida</taxon>
        <taxon>Ixodoidea</taxon>
        <taxon>Ixodidae</taxon>
        <taxon>Amblyomminae</taxon>
        <taxon>Amblyomma</taxon>
    </lineage>
</organism>
<evidence type="ECO:0000313" key="2">
    <source>
        <dbReference type="EMBL" id="JAG92180.1"/>
    </source>
</evidence>
<protein>
    <submittedName>
        <fullName evidence="2">Putative secreted protein</fullName>
    </submittedName>
</protein>
<reference evidence="2" key="1">
    <citation type="journal article" date="2015" name="PLoS ONE">
        <title>An Insight into the Sialome of the Lone Star Tick, Amblyomma americanum, with a Glimpse on Its Time Dependent Gene Expression.</title>
        <authorList>
            <person name="Karim S."/>
            <person name="Ribeiro J.M."/>
        </authorList>
    </citation>
    <scope>NUCLEOTIDE SEQUENCE</scope>
    <source>
        <tissue evidence="2">Salivary gland</tissue>
    </source>
</reference>
<keyword evidence="1" id="KW-0732">Signal</keyword>